<sequence>MLSSNNNNPGFEGIGGFQTNGYTDISPGTSGTSSNGNYALTGSSGPMNTSSFNNVLPHSGSKMMVIDANNDIFWRQNPNIQLQGGVKYTFSYWVININKNGTSNAAFPNPVIVFNALDQCSCTPILKSGSATVNNATWQQVIYEFTPSGTGAKWVRIELSTPGATPNGNDFAIDDLSLTEPPLPLSISTSQTAISCPGLNDGSISAYGFGGVQPYSYKLTPSVGLAVSNSTGIFTNLAAGTYKIEVFDANSPMGSASKNVTINSVLDMTISGSIPANATLVPATSSQPLNTTICAGSTITLVANNMVGYTWSSTPIDPSLSVPNSASITVTPTVNTVYKVTATGPTGALGNLVYNGDFENDVAGFSSDYKYLATNPAFEKRTYGVIANPNTWGSVYDSAQDHTNPGVGKFFITDGSTSTPIIDKVWGQNIAVKPGITYDFNYFLRTITSTFPLLPAKMQLKINGVVINNTASSPTDVAPSTTAGGWVSYKHTWTAGVGVTIAVIELYDIETNGSGNDFGLDDITFIPQGAGTCTVSKEITVNVSPGTSDTSFTYPTSACQSVTTLIPTETTPATFTTGGVWSKSSAGGTLSINSSTGEINPSLSTTGIFTVKYEVLQNLSICQAASSSTFDITINPQPIAGTAGSTTVCESSSTSINLSSLITGEQPGGTWTRTTGAGGTFNAGSGTFTPAVGATTSTFTYTLIGTSPCVNSTSVATVNINPQPVAGASGNTTVCESSSASINLSSLITGEQSGGTWTRTSGAAGTFNAASSTFTPTVGATTSTFTYTLIGTSPCVNSTSVATVNINPQPVAGASGNTTVCESSSTSINLSSLITGEQSGGTWTRTSGAAGTFNAASGAFTPTVGATTSTFTYTLIGTSPCVNSTSVATVNINPQPIAGTAGNTTVCESSSTSINLSSIVTGEQSGGAWTRTTGTGGIFNAGSGTYTPAVGATTSTFTYSLTGISPCINSSSIATININAQPDAGTSGNTTVCESSSTPINLSSLITGEQSGGTWTRSTGAGGTFNAASGTFTPALGATASAFTYTLIGTSPCLNSSSVAAVNINTQPIAGTSGNVTVCESSNASINLFSLITGEQSGGIWTRTTGTGGIFNAGSGFFTPAVGATTSTFTYTLVGTSPCVNSTSVATININPQPIAGTSGNTTVCESSSTSINLFSLITGEESGGTWTRTTGTGGIFNAGSGTYTPAVGATISTFTYTLIGTSPCVNTSSLATININPQPIAGTSGNTAVCESSVISIDLFSLITGEQSGGTWTRTTGTGGTFNAASGVFTPAVGATTSTFTYTLVGTSPCVNSTSVATVNINPIPVLSINCGAPTTTSVTFNWNAISGATSYDYTYSIDSSAPISGSVSGTTLVINSLSPGQNVAITVVSVGNTCVTTANGNCVSSNCPLPTVDPVSDITTFCANGTVSVPIFTSTPVGATFNWASNNTAIGIGANGTGNILPFTAVNATAVIQTATISVTAFDGVCTGPASTFKISINPLPTVSISGTTSVCSGTGTNITFTGTPNATVTYTINSGVNQGIVLDAAGTALLPTGNLTSTASYDLVSVLNSVTNCSQTQVGNA</sequence>
<dbReference type="EMBL" id="JAHWYN010000038">
    <property type="protein sequence ID" value="MBW4362760.1"/>
    <property type="molecule type" value="Genomic_DNA"/>
</dbReference>
<reference evidence="1 2" key="1">
    <citation type="submission" date="2021-07" db="EMBL/GenBank/DDBJ databases">
        <title>Flavobacterium sp. nov. isolated from sediment on the Taihu Lake.</title>
        <authorList>
            <person name="Qu J.-H."/>
        </authorList>
    </citation>
    <scope>NUCLEOTIDE SEQUENCE [LARGE SCALE GENOMIC DNA]</scope>
    <source>
        <strain evidence="1 2">NAS39</strain>
    </source>
</reference>
<comment type="caution">
    <text evidence="1">The sequence shown here is derived from an EMBL/GenBank/DDBJ whole genome shotgun (WGS) entry which is preliminary data.</text>
</comment>
<evidence type="ECO:0000313" key="2">
    <source>
        <dbReference type="Proteomes" id="UP000812031"/>
    </source>
</evidence>
<keyword evidence="2" id="KW-1185">Reference proteome</keyword>
<accession>A0ABS6Y1F7</accession>
<dbReference type="Gene3D" id="2.60.120.260">
    <property type="entry name" value="Galactose-binding domain-like"/>
    <property type="match status" value="2"/>
</dbReference>
<name>A0ABS6Y1F7_9FLAO</name>
<dbReference type="InterPro" id="IPR008979">
    <property type="entry name" value="Galactose-bd-like_sf"/>
</dbReference>
<feature type="non-terminal residue" evidence="1">
    <location>
        <position position="1584"/>
    </location>
</feature>
<gene>
    <name evidence="1" type="ORF">KZH69_19950</name>
</gene>
<dbReference type="RefSeq" id="WP_369410690.1">
    <property type="nucleotide sequence ID" value="NZ_JAHWYN010000038.1"/>
</dbReference>
<dbReference type="SUPFAM" id="SSF49785">
    <property type="entry name" value="Galactose-binding domain-like"/>
    <property type="match status" value="1"/>
</dbReference>
<organism evidence="1 2">
    <name type="scientific">Flavobacterium taihuense</name>
    <dbReference type="NCBI Taxonomy" id="2857508"/>
    <lineage>
        <taxon>Bacteria</taxon>
        <taxon>Pseudomonadati</taxon>
        <taxon>Bacteroidota</taxon>
        <taxon>Flavobacteriia</taxon>
        <taxon>Flavobacteriales</taxon>
        <taxon>Flavobacteriaceae</taxon>
        <taxon>Flavobacterium</taxon>
    </lineage>
</organism>
<evidence type="ECO:0000313" key="1">
    <source>
        <dbReference type="EMBL" id="MBW4362760.1"/>
    </source>
</evidence>
<dbReference type="Proteomes" id="UP000812031">
    <property type="component" value="Unassembled WGS sequence"/>
</dbReference>
<protein>
    <submittedName>
        <fullName evidence="1">Uncharacterized protein</fullName>
    </submittedName>
</protein>
<proteinExistence type="predicted"/>